<keyword evidence="2" id="KW-0479">Metal-binding</keyword>
<sequence>AAGSDVAPGLDELIADSHEGHRHFAQRLTVCRYCEFTCQQGAELADHVETEHVDDSTYWLAPLTQPDCLDAWLRFLDCRAGCGASAAACGICGDWIRLGASGDPEPLFLHLLRSHHPAELAGRAFRCVACPAASHTAAAAASHFWLCHCQRHRNRCPRCCRMVAQGGRHSCQHRLAGDRRLCLGCGREFASLSALRQHRLRPGDPAVAAACRAAASRPRRVRACEHCGRRFLHRANLLRHRRIHAASRLYRCPHCASAFSDVSNLAKHARCRHPGRPLLTCHLCRQFACDRVPEMRAHLAHCHSDSVCPADLRRVLRFLGLVADDAAGRSAANASADVPEGGRVAPVRERRSRMSAKLAAADNQLLLAAQPTASTKTTAAIEAAVERKRRTATAYSIVQMGCALTVVATEPAAAPAAASATAAAMPTASGDVDGGRHGEDDTNRSHNSFQQSSVGRGKLQHRRRRPLAAPVGTLSPKAAVISMKSPAPGREVRLQFRYYLGAHLASVGMRHQDTLLNRTLTERPLPQPPMLSPRPPTTAVIRDHAQLQPPAASPDSLDPLTQQGIVTLVLIVSLCTVLMLVFWKFVRHHKDLALERHLQLIERVRFQQALQARLRCCAVDFDLVGLDGVGGGSGGTANGDFSRRLLPPLRFSAATAFSSSLFDSPYRLPPPPSPPPPYDVSEASAFCIDGGGGARGRPAPPNEETTYFDLCVSFAVVH</sequence>
<dbReference type="InterPro" id="IPR036236">
    <property type="entry name" value="Znf_C2H2_sf"/>
</dbReference>
<dbReference type="GO" id="GO:0008270">
    <property type="term" value="F:zinc ion binding"/>
    <property type="evidence" value="ECO:0007669"/>
    <property type="project" value="UniProtKB-KW"/>
</dbReference>
<evidence type="ECO:0000256" key="6">
    <source>
        <dbReference type="ARBA" id="ARBA00023242"/>
    </source>
</evidence>
<keyword evidence="4 7" id="KW-0863">Zinc-finger</keyword>
<evidence type="ECO:0000256" key="3">
    <source>
        <dbReference type="ARBA" id="ARBA00022737"/>
    </source>
</evidence>
<dbReference type="PROSITE" id="PS50157">
    <property type="entry name" value="ZINC_FINGER_C2H2_2"/>
    <property type="match status" value="2"/>
</dbReference>
<evidence type="ECO:0000256" key="5">
    <source>
        <dbReference type="ARBA" id="ARBA00022833"/>
    </source>
</evidence>
<evidence type="ECO:0000256" key="2">
    <source>
        <dbReference type="ARBA" id="ARBA00022723"/>
    </source>
</evidence>
<feature type="compositionally biased region" description="Polar residues" evidence="8">
    <location>
        <begin position="445"/>
        <end position="454"/>
    </location>
</feature>
<dbReference type="GO" id="GO:0005634">
    <property type="term" value="C:nucleus"/>
    <property type="evidence" value="ECO:0007669"/>
    <property type="project" value="UniProtKB-SubCell"/>
</dbReference>
<dbReference type="SMART" id="SM00355">
    <property type="entry name" value="ZnF_C2H2"/>
    <property type="match status" value="5"/>
</dbReference>
<evidence type="ECO:0000313" key="11">
    <source>
        <dbReference type="WBParaSite" id="maker-uti_cns_0002862-snap-gene-0.9-mRNA-1"/>
    </source>
</evidence>
<feature type="domain" description="C2H2-type" evidence="9">
    <location>
        <begin position="222"/>
        <end position="249"/>
    </location>
</feature>
<dbReference type="InterPro" id="IPR013087">
    <property type="entry name" value="Znf_C2H2_type"/>
</dbReference>
<evidence type="ECO:0000313" key="10">
    <source>
        <dbReference type="Proteomes" id="UP000095280"/>
    </source>
</evidence>
<dbReference type="PROSITE" id="PS00028">
    <property type="entry name" value="ZINC_FINGER_C2H2_1"/>
    <property type="match status" value="2"/>
</dbReference>
<evidence type="ECO:0000256" key="4">
    <source>
        <dbReference type="ARBA" id="ARBA00022771"/>
    </source>
</evidence>
<dbReference type="WBParaSite" id="maker-uti_cns_0002862-snap-gene-0.9-mRNA-1">
    <property type="protein sequence ID" value="maker-uti_cns_0002862-snap-gene-0.9-mRNA-1"/>
    <property type="gene ID" value="maker-uti_cns_0002862-snap-gene-0.9"/>
</dbReference>
<evidence type="ECO:0000256" key="1">
    <source>
        <dbReference type="ARBA" id="ARBA00004123"/>
    </source>
</evidence>
<keyword evidence="3" id="KW-0677">Repeat</keyword>
<dbReference type="AlphaFoldDB" id="A0A1I8GRV7"/>
<feature type="region of interest" description="Disordered" evidence="8">
    <location>
        <begin position="425"/>
        <end position="466"/>
    </location>
</feature>
<name>A0A1I8GRV7_9PLAT</name>
<organism evidence="10 11">
    <name type="scientific">Macrostomum lignano</name>
    <dbReference type="NCBI Taxonomy" id="282301"/>
    <lineage>
        <taxon>Eukaryota</taxon>
        <taxon>Metazoa</taxon>
        <taxon>Spiralia</taxon>
        <taxon>Lophotrochozoa</taxon>
        <taxon>Platyhelminthes</taxon>
        <taxon>Rhabditophora</taxon>
        <taxon>Macrostomorpha</taxon>
        <taxon>Macrostomida</taxon>
        <taxon>Macrostomidae</taxon>
        <taxon>Macrostomum</taxon>
    </lineage>
</organism>
<accession>A0A1I8GRV7</accession>
<dbReference type="Proteomes" id="UP000095280">
    <property type="component" value="Unplaced"/>
</dbReference>
<dbReference type="FunFam" id="3.30.160.60:FF:000446">
    <property type="entry name" value="Zinc finger protein"/>
    <property type="match status" value="1"/>
</dbReference>
<feature type="domain" description="C2H2-type" evidence="9">
    <location>
        <begin position="250"/>
        <end position="278"/>
    </location>
</feature>
<keyword evidence="5" id="KW-0862">Zinc</keyword>
<reference evidence="11" key="1">
    <citation type="submission" date="2016-11" db="UniProtKB">
        <authorList>
            <consortium name="WormBaseParasite"/>
        </authorList>
    </citation>
    <scope>IDENTIFICATION</scope>
</reference>
<keyword evidence="6" id="KW-0539">Nucleus</keyword>
<evidence type="ECO:0000256" key="7">
    <source>
        <dbReference type="PROSITE-ProRule" id="PRU00042"/>
    </source>
</evidence>
<keyword evidence="10" id="KW-1185">Reference proteome</keyword>
<dbReference type="PANTHER" id="PTHR24406">
    <property type="entry name" value="TRANSCRIPTIONAL REPRESSOR CTCFL-RELATED"/>
    <property type="match status" value="1"/>
</dbReference>
<proteinExistence type="predicted"/>
<protein>
    <submittedName>
        <fullName evidence="11">C2H2-type domain-containing protein</fullName>
    </submittedName>
</protein>
<dbReference type="Gene3D" id="3.30.160.60">
    <property type="entry name" value="Classic Zinc Finger"/>
    <property type="match status" value="2"/>
</dbReference>
<dbReference type="InterPro" id="IPR050888">
    <property type="entry name" value="ZnF_C2H2-type_TF"/>
</dbReference>
<feature type="compositionally biased region" description="Basic and acidic residues" evidence="8">
    <location>
        <begin position="433"/>
        <end position="444"/>
    </location>
</feature>
<evidence type="ECO:0000256" key="8">
    <source>
        <dbReference type="SAM" id="MobiDB-lite"/>
    </source>
</evidence>
<dbReference type="SUPFAM" id="SSF57667">
    <property type="entry name" value="beta-beta-alpha zinc fingers"/>
    <property type="match status" value="1"/>
</dbReference>
<evidence type="ECO:0000259" key="9">
    <source>
        <dbReference type="PROSITE" id="PS50157"/>
    </source>
</evidence>
<comment type="subcellular location">
    <subcellularLocation>
        <location evidence="1">Nucleus</location>
    </subcellularLocation>
</comment>